<dbReference type="AlphaFoldDB" id="A0A915HGJ1"/>
<protein>
    <submittedName>
        <fullName evidence="3">Ovule protein</fullName>
    </submittedName>
</protein>
<name>A0A915HGJ1_ROMCU</name>
<dbReference type="Proteomes" id="UP000887565">
    <property type="component" value="Unplaced"/>
</dbReference>
<feature type="region of interest" description="Disordered" evidence="1">
    <location>
        <begin position="50"/>
        <end position="70"/>
    </location>
</feature>
<organism evidence="2 3">
    <name type="scientific">Romanomermis culicivorax</name>
    <name type="common">Nematode worm</name>
    <dbReference type="NCBI Taxonomy" id="13658"/>
    <lineage>
        <taxon>Eukaryota</taxon>
        <taxon>Metazoa</taxon>
        <taxon>Ecdysozoa</taxon>
        <taxon>Nematoda</taxon>
        <taxon>Enoplea</taxon>
        <taxon>Dorylaimia</taxon>
        <taxon>Mermithida</taxon>
        <taxon>Mermithoidea</taxon>
        <taxon>Mermithidae</taxon>
        <taxon>Romanomermis</taxon>
    </lineage>
</organism>
<dbReference type="WBParaSite" id="nRc.2.0.1.t00733-RA">
    <property type="protein sequence ID" value="nRc.2.0.1.t00733-RA"/>
    <property type="gene ID" value="nRc.2.0.1.g00733"/>
</dbReference>
<evidence type="ECO:0000256" key="1">
    <source>
        <dbReference type="SAM" id="MobiDB-lite"/>
    </source>
</evidence>
<keyword evidence="2" id="KW-1185">Reference proteome</keyword>
<proteinExistence type="predicted"/>
<accession>A0A915HGJ1</accession>
<evidence type="ECO:0000313" key="2">
    <source>
        <dbReference type="Proteomes" id="UP000887565"/>
    </source>
</evidence>
<reference evidence="3" key="1">
    <citation type="submission" date="2022-11" db="UniProtKB">
        <authorList>
            <consortium name="WormBaseParasite"/>
        </authorList>
    </citation>
    <scope>IDENTIFICATION</scope>
</reference>
<evidence type="ECO:0000313" key="3">
    <source>
        <dbReference type="WBParaSite" id="nRc.2.0.1.t00733-RA"/>
    </source>
</evidence>
<sequence>MMMDDSKGGSNYEKEKKNMSPWVELECKGLVCLIHNKLITCLSSCRISDDQKDSLTTKTSNQLKKSSKET</sequence>